<comment type="subcellular location">
    <subcellularLocation>
        <location evidence="1">Nucleus</location>
    </subcellularLocation>
</comment>
<dbReference type="Proteomes" id="UP000292052">
    <property type="component" value="Unassembled WGS sequence"/>
</dbReference>
<dbReference type="GO" id="GO:0005634">
    <property type="term" value="C:nucleus"/>
    <property type="evidence" value="ECO:0007669"/>
    <property type="project" value="UniProtKB-SubCell"/>
</dbReference>
<proteinExistence type="predicted"/>
<evidence type="ECO:0000313" key="3">
    <source>
        <dbReference type="Proteomes" id="UP000292052"/>
    </source>
</evidence>
<protein>
    <recommendedName>
        <fullName evidence="4">HTH Tnp Tc3 2 domain containing protein</fullName>
    </recommendedName>
</protein>
<evidence type="ECO:0000256" key="1">
    <source>
        <dbReference type="ARBA" id="ARBA00004123"/>
    </source>
</evidence>
<keyword evidence="3" id="KW-1185">Reference proteome</keyword>
<feature type="non-terminal residue" evidence="2">
    <location>
        <position position="148"/>
    </location>
</feature>
<dbReference type="AlphaFoldDB" id="A0A482VLF8"/>
<dbReference type="STRING" id="1661398.A0A482VLF8"/>
<organism evidence="2 3">
    <name type="scientific">Asbolus verrucosus</name>
    <name type="common">Desert ironclad beetle</name>
    <dbReference type="NCBI Taxonomy" id="1661398"/>
    <lineage>
        <taxon>Eukaryota</taxon>
        <taxon>Metazoa</taxon>
        <taxon>Ecdysozoa</taxon>
        <taxon>Arthropoda</taxon>
        <taxon>Hexapoda</taxon>
        <taxon>Insecta</taxon>
        <taxon>Pterygota</taxon>
        <taxon>Neoptera</taxon>
        <taxon>Endopterygota</taxon>
        <taxon>Coleoptera</taxon>
        <taxon>Polyphaga</taxon>
        <taxon>Cucujiformia</taxon>
        <taxon>Tenebrionidae</taxon>
        <taxon>Pimeliinae</taxon>
        <taxon>Asbolus</taxon>
    </lineage>
</organism>
<comment type="caution">
    <text evidence="2">The sequence shown here is derived from an EMBL/GenBank/DDBJ whole genome shotgun (WGS) entry which is preliminary data.</text>
</comment>
<dbReference type="OrthoDB" id="6778180at2759"/>
<accession>A0A482VLF8</accession>
<dbReference type="EMBL" id="QDEB01088538">
    <property type="protein sequence ID" value="RZC33466.1"/>
    <property type="molecule type" value="Genomic_DNA"/>
</dbReference>
<dbReference type="SUPFAM" id="SSF46689">
    <property type="entry name" value="Homeodomain-like"/>
    <property type="match status" value="1"/>
</dbReference>
<sequence>MEKDKTPNQASSIKVILSLGENLLDKRRAIYTDNYTDRQTKWDTKQICYLVRILLELKHWSSIREAADSLGFAQSGVHRTIVLFRETAEFRRKRGSGRKRCTNARDNRYIMMLSLRNRHMTAVEIRNRLHRVREVNVSERTVRRRLNE</sequence>
<gene>
    <name evidence="2" type="ORF">BDFB_015053</name>
</gene>
<dbReference type="InterPro" id="IPR009057">
    <property type="entry name" value="Homeodomain-like_sf"/>
</dbReference>
<evidence type="ECO:0008006" key="4">
    <source>
        <dbReference type="Google" id="ProtNLM"/>
    </source>
</evidence>
<name>A0A482VLF8_ASBVE</name>
<evidence type="ECO:0000313" key="2">
    <source>
        <dbReference type="EMBL" id="RZC33466.1"/>
    </source>
</evidence>
<reference evidence="2 3" key="1">
    <citation type="submission" date="2017-03" db="EMBL/GenBank/DDBJ databases">
        <title>Genome of the blue death feigning beetle - Asbolus verrucosus.</title>
        <authorList>
            <person name="Rider S.D."/>
        </authorList>
    </citation>
    <scope>NUCLEOTIDE SEQUENCE [LARGE SCALE GENOMIC DNA]</scope>
    <source>
        <strain evidence="2">Butters</strain>
        <tissue evidence="2">Head and leg muscle</tissue>
    </source>
</reference>